<dbReference type="Gene3D" id="3.30.230.10">
    <property type="match status" value="1"/>
</dbReference>
<dbReference type="FunFam" id="3.30.230.10:FF:000003">
    <property type="entry name" value="Elongation factor G"/>
    <property type="match status" value="1"/>
</dbReference>
<dbReference type="Gene3D" id="3.30.70.870">
    <property type="entry name" value="Elongation Factor G (Translational Gtpase), domain 3"/>
    <property type="match status" value="1"/>
</dbReference>
<dbReference type="Gene3D" id="3.30.70.240">
    <property type="match status" value="1"/>
</dbReference>
<dbReference type="Pfam" id="PF00009">
    <property type="entry name" value="GTP_EFTU"/>
    <property type="match status" value="1"/>
</dbReference>
<evidence type="ECO:0000256" key="1">
    <source>
        <dbReference type="ARBA" id="ARBA00022741"/>
    </source>
</evidence>
<dbReference type="SMART" id="SM00889">
    <property type="entry name" value="EFG_IV"/>
    <property type="match status" value="1"/>
</dbReference>
<dbReference type="SUPFAM" id="SSF54980">
    <property type="entry name" value="EF-G C-terminal domain-like"/>
    <property type="match status" value="2"/>
</dbReference>
<dbReference type="CDD" id="cd04088">
    <property type="entry name" value="EFG_mtEFG_II"/>
    <property type="match status" value="1"/>
</dbReference>
<dbReference type="InterPro" id="IPR027417">
    <property type="entry name" value="P-loop_NTPase"/>
</dbReference>
<dbReference type="Pfam" id="PF22042">
    <property type="entry name" value="EF-G_D2"/>
    <property type="match status" value="1"/>
</dbReference>
<dbReference type="GO" id="GO:0003746">
    <property type="term" value="F:translation elongation factor activity"/>
    <property type="evidence" value="ECO:0007669"/>
    <property type="project" value="UniProtKB-KW"/>
</dbReference>
<dbReference type="AlphaFoldDB" id="A0A7M2YZ88"/>
<dbReference type="GO" id="GO:0005525">
    <property type="term" value="F:GTP binding"/>
    <property type="evidence" value="ECO:0007669"/>
    <property type="project" value="UniProtKB-KW"/>
</dbReference>
<evidence type="ECO:0000313" key="5">
    <source>
        <dbReference type="Proteomes" id="UP000254134"/>
    </source>
</evidence>
<dbReference type="InterPro" id="IPR035647">
    <property type="entry name" value="EFG_III/V"/>
</dbReference>
<dbReference type="PANTHER" id="PTHR43261">
    <property type="entry name" value="TRANSLATION ELONGATION FACTOR G-RELATED"/>
    <property type="match status" value="1"/>
</dbReference>
<keyword evidence="4" id="KW-0648">Protein biosynthesis</keyword>
<feature type="domain" description="Tr-type G" evidence="3">
    <location>
        <begin position="7"/>
        <end position="280"/>
    </location>
</feature>
<dbReference type="Pfam" id="PF14492">
    <property type="entry name" value="EFG_III"/>
    <property type="match status" value="1"/>
</dbReference>
<dbReference type="Gene3D" id="2.40.30.10">
    <property type="entry name" value="Translation factors"/>
    <property type="match status" value="1"/>
</dbReference>
<keyword evidence="5" id="KW-1185">Reference proteome</keyword>
<dbReference type="PROSITE" id="PS51722">
    <property type="entry name" value="G_TR_2"/>
    <property type="match status" value="1"/>
</dbReference>
<dbReference type="SUPFAM" id="SSF54211">
    <property type="entry name" value="Ribosomal protein S5 domain 2-like"/>
    <property type="match status" value="1"/>
</dbReference>
<dbReference type="InterPro" id="IPR035649">
    <property type="entry name" value="EFG_V"/>
</dbReference>
<dbReference type="CDD" id="cd01434">
    <property type="entry name" value="EFG_mtEFG1_IV"/>
    <property type="match status" value="1"/>
</dbReference>
<dbReference type="SUPFAM" id="SSF52540">
    <property type="entry name" value="P-loop containing nucleoside triphosphate hydrolases"/>
    <property type="match status" value="1"/>
</dbReference>
<dbReference type="InterPro" id="IPR053905">
    <property type="entry name" value="EF-G-like_DII"/>
</dbReference>
<dbReference type="NCBIfam" id="NF009381">
    <property type="entry name" value="PRK12740.1-5"/>
    <property type="match status" value="1"/>
</dbReference>
<dbReference type="InterPro" id="IPR000640">
    <property type="entry name" value="EFG_V-like"/>
</dbReference>
<keyword evidence="1" id="KW-0547">Nucleotide-binding</keyword>
<dbReference type="InterPro" id="IPR009022">
    <property type="entry name" value="EFG_III"/>
</dbReference>
<dbReference type="InterPro" id="IPR041095">
    <property type="entry name" value="EFG_II"/>
</dbReference>
<dbReference type="GO" id="GO:0032790">
    <property type="term" value="P:ribosome disassembly"/>
    <property type="evidence" value="ECO:0007669"/>
    <property type="project" value="TreeGrafter"/>
</dbReference>
<evidence type="ECO:0000259" key="3">
    <source>
        <dbReference type="PROSITE" id="PS51722"/>
    </source>
</evidence>
<comment type="caution">
    <text evidence="4">The sequence shown here is derived from an EMBL/GenBank/DDBJ whole genome shotgun (WGS) entry which is preliminary data.</text>
</comment>
<dbReference type="InterPro" id="IPR020568">
    <property type="entry name" value="Ribosomal_Su5_D2-typ_SF"/>
</dbReference>
<dbReference type="InterPro" id="IPR047872">
    <property type="entry name" value="EFG_IV"/>
</dbReference>
<keyword evidence="4" id="KW-0251">Elongation factor</keyword>
<dbReference type="InterPro" id="IPR009000">
    <property type="entry name" value="Transl_B-barrel_sf"/>
</dbReference>
<dbReference type="InterPro" id="IPR014721">
    <property type="entry name" value="Ribsml_uS5_D2-typ_fold_subgr"/>
</dbReference>
<organism evidence="4 5">
    <name type="scientific">Gaiella occulta</name>
    <dbReference type="NCBI Taxonomy" id="1002870"/>
    <lineage>
        <taxon>Bacteria</taxon>
        <taxon>Bacillati</taxon>
        <taxon>Actinomycetota</taxon>
        <taxon>Thermoleophilia</taxon>
        <taxon>Gaiellales</taxon>
        <taxon>Gaiellaceae</taxon>
        <taxon>Gaiella</taxon>
    </lineage>
</organism>
<dbReference type="SMART" id="SM00838">
    <property type="entry name" value="EFG_C"/>
    <property type="match status" value="1"/>
</dbReference>
<dbReference type="InterPro" id="IPR000795">
    <property type="entry name" value="T_Tr_GTP-bd_dom"/>
</dbReference>
<dbReference type="SUPFAM" id="SSF50447">
    <property type="entry name" value="Translation proteins"/>
    <property type="match status" value="1"/>
</dbReference>
<dbReference type="CDD" id="cd03713">
    <property type="entry name" value="EFG_mtEFG_C"/>
    <property type="match status" value="1"/>
</dbReference>
<dbReference type="Pfam" id="PF03764">
    <property type="entry name" value="EFG_IV"/>
    <property type="match status" value="1"/>
</dbReference>
<dbReference type="PANTHER" id="PTHR43261:SF6">
    <property type="entry name" value="ELONGATION FACTOR G-LIKE PROTEIN"/>
    <property type="match status" value="1"/>
</dbReference>
<dbReference type="EMBL" id="QQZY01000002">
    <property type="protein sequence ID" value="RDI75339.1"/>
    <property type="molecule type" value="Genomic_DNA"/>
</dbReference>
<reference evidence="5" key="2">
    <citation type="journal article" date="2019" name="MicrobiologyOpen">
        <title>High-quality draft genome sequence of Gaiella occulta isolated from a 150 meter deep mineral water borehole and comparison with the genome sequences of other deep-branching lineages of the phylum Actinobacteria.</title>
        <authorList>
            <person name="Severino R."/>
            <person name="Froufe H.J.C."/>
            <person name="Barroso C."/>
            <person name="Albuquerque L."/>
            <person name="Lobo-da-Cunha A."/>
            <person name="da Costa M.S."/>
            <person name="Egas C."/>
        </authorList>
    </citation>
    <scope>NUCLEOTIDE SEQUENCE [LARGE SCALE GENOMIC DNA]</scope>
    <source>
        <strain evidence="5">F2-233</strain>
    </source>
</reference>
<dbReference type="Pfam" id="PF00679">
    <property type="entry name" value="EFG_C"/>
    <property type="match status" value="1"/>
</dbReference>
<dbReference type="CDD" id="cd16262">
    <property type="entry name" value="EFG_III"/>
    <property type="match status" value="1"/>
</dbReference>
<dbReference type="InterPro" id="IPR005517">
    <property type="entry name" value="Transl_elong_EFG/EF2_IV"/>
</dbReference>
<protein>
    <submittedName>
        <fullName evidence="4">Translation elongation factors (GTPases)</fullName>
    </submittedName>
</protein>
<gene>
    <name evidence="4" type="ORF">Gocc_1137</name>
</gene>
<name>A0A7M2YZ88_9ACTN</name>
<evidence type="ECO:0000313" key="4">
    <source>
        <dbReference type="EMBL" id="RDI75339.1"/>
    </source>
</evidence>
<dbReference type="NCBIfam" id="NF009891">
    <property type="entry name" value="PRK13351.1-1"/>
    <property type="match status" value="1"/>
</dbReference>
<evidence type="ECO:0000256" key="2">
    <source>
        <dbReference type="ARBA" id="ARBA00023134"/>
    </source>
</evidence>
<dbReference type="CDD" id="cd04170">
    <property type="entry name" value="EF-G_bact"/>
    <property type="match status" value="1"/>
</dbReference>
<dbReference type="FunFam" id="3.30.70.240:FF:000001">
    <property type="entry name" value="Elongation factor G"/>
    <property type="match status" value="1"/>
</dbReference>
<sequence>MAAIEPGKIRNVAVVGHRGTGKTSLVEALLYQTGEVNRLGTIEAGTTVCDWDEDEQKRRMSISLALAHTSWQGRKINLIDAPGDPSFQGESHCALRVVEGALVVVNGVMGLEVGTARVKSVADGLGLSRVLFVNMLDRERADFYRTLAQIQEQFSSKCVAVHLPIGSEHSLRGIVDVLHMCAYLSPDGGREGDPVPVPDDMAEVAQEYREKLLDEVVQTDEALMEQYLEGGELDAHAVTAALKLAVTRGEVFPVACGVATQNLGTHALLDLIVEGVPSPGKKGAPIEVAGASTAAFVFKTLADPFAGRINLFRVLKGEVGADSTLVDARGHAKERMGTLLQLQGKEHTSAKEFGEGDIGAVAKLKDVQTGDLLSDREIAAELPEIAFPEPVMSFAITPRTKGEEEKVATAIRRLAEEDPTLRLRRDPQTGEEILSGMSQMHVEVALERAKRRFGVDIELHPPRVPYLETIRAQARAQGRYKKQTGGRGQFGDCHIVIEPIDGGVGYEFVDKIVGGVIPQSFRPAVDKGIQEAMAHGELAGAPVQGVRVELVDGSYHTVDSSEMAFKIAGSMAWKEAYAKASPVLLEPIMELEVTVPDEAVGAVNGDLNARRGRLHGMEPAGGMTTIKAEVPLAELLTYAQSLTSMTGGRGEYAMHFLRYEEVPAHVAQKVIEETRKAREAAGAA</sequence>
<dbReference type="NCBIfam" id="NF009379">
    <property type="entry name" value="PRK12740.1-3"/>
    <property type="match status" value="1"/>
</dbReference>
<keyword evidence="2" id="KW-0342">GTP-binding</keyword>
<proteinExistence type="predicted"/>
<dbReference type="GO" id="GO:0003924">
    <property type="term" value="F:GTPase activity"/>
    <property type="evidence" value="ECO:0007669"/>
    <property type="project" value="InterPro"/>
</dbReference>
<reference evidence="4 5" key="1">
    <citation type="submission" date="2018-07" db="EMBL/GenBank/DDBJ databases">
        <title>High-quality-draft genome sequence of Gaiella occulta.</title>
        <authorList>
            <person name="Severino R."/>
            <person name="Froufe H.J.C."/>
            <person name="Rainey F.A."/>
            <person name="Barroso C."/>
            <person name="Albuquerque L."/>
            <person name="Lobo-Da-Cunha A."/>
            <person name="Da Costa M.S."/>
            <person name="Egas C."/>
        </authorList>
    </citation>
    <scope>NUCLEOTIDE SEQUENCE [LARGE SCALE GENOMIC DNA]</scope>
    <source>
        <strain evidence="4 5">F2-233</strain>
    </source>
</reference>
<dbReference type="Proteomes" id="UP000254134">
    <property type="component" value="Unassembled WGS sequence"/>
</dbReference>
<dbReference type="RefSeq" id="WP_114795553.1">
    <property type="nucleotide sequence ID" value="NZ_QQZY01000002.1"/>
</dbReference>
<accession>A0A7M2YZ88</accession>
<dbReference type="Gene3D" id="3.40.50.300">
    <property type="entry name" value="P-loop containing nucleotide triphosphate hydrolases"/>
    <property type="match status" value="1"/>
</dbReference>
<dbReference type="OrthoDB" id="9801472at2"/>